<dbReference type="Gene3D" id="1.25.40.10">
    <property type="entry name" value="Tetratricopeptide repeat domain"/>
    <property type="match status" value="1"/>
</dbReference>
<keyword evidence="2" id="KW-0732">Signal</keyword>
<dbReference type="EMBL" id="JAGKTC010000001">
    <property type="protein sequence ID" value="MBP3984090.1"/>
    <property type="molecule type" value="Genomic_DNA"/>
</dbReference>
<dbReference type="AlphaFoldDB" id="A0A941ATG2"/>
<dbReference type="InterPro" id="IPR030887">
    <property type="entry name" value="Beta-barrel_YaiO"/>
</dbReference>
<evidence type="ECO:0000313" key="4">
    <source>
        <dbReference type="EMBL" id="MBP3984090.1"/>
    </source>
</evidence>
<proteinExistence type="predicted"/>
<accession>A0A941ATG2</accession>
<gene>
    <name evidence="4" type="ORF">J5837_06575</name>
</gene>
<evidence type="ECO:0000259" key="3">
    <source>
        <dbReference type="Pfam" id="PF19413"/>
    </source>
</evidence>
<organism evidence="4 5">
    <name type="scientific">Pseudoxanthomonas helianthi</name>
    <dbReference type="NCBI Taxonomy" id="1453541"/>
    <lineage>
        <taxon>Bacteria</taxon>
        <taxon>Pseudomonadati</taxon>
        <taxon>Pseudomonadota</taxon>
        <taxon>Gammaproteobacteria</taxon>
        <taxon>Lysobacterales</taxon>
        <taxon>Lysobacteraceae</taxon>
        <taxon>Pseudoxanthomonas</taxon>
    </lineage>
</organism>
<feature type="chain" id="PRO_5036921898" evidence="2">
    <location>
        <begin position="21"/>
        <end position="425"/>
    </location>
</feature>
<keyword evidence="5" id="KW-1185">Reference proteome</keyword>
<dbReference type="SMART" id="SM00028">
    <property type="entry name" value="TPR"/>
    <property type="match status" value="3"/>
</dbReference>
<dbReference type="Pfam" id="PF19413">
    <property type="entry name" value="YaiO"/>
    <property type="match status" value="1"/>
</dbReference>
<comment type="caution">
    <text evidence="4">The sequence shown here is derived from an EMBL/GenBank/DDBJ whole genome shotgun (WGS) entry which is preliminary data.</text>
</comment>
<keyword evidence="1" id="KW-0802">TPR repeat</keyword>
<dbReference type="RefSeq" id="WP_210535881.1">
    <property type="nucleotide sequence ID" value="NZ_JAGKTC010000001.1"/>
</dbReference>
<evidence type="ECO:0000313" key="5">
    <source>
        <dbReference type="Proteomes" id="UP000673447"/>
    </source>
</evidence>
<protein>
    <submittedName>
        <fullName evidence="4">YaiO family outer membrane beta-barrel protein</fullName>
    </submittedName>
</protein>
<feature type="domain" description="YaiO beta-barrel" evidence="3">
    <location>
        <begin position="205"/>
        <end position="370"/>
    </location>
</feature>
<dbReference type="PROSITE" id="PS50005">
    <property type="entry name" value="TPR"/>
    <property type="match status" value="1"/>
</dbReference>
<evidence type="ECO:0000256" key="1">
    <source>
        <dbReference type="PROSITE-ProRule" id="PRU00339"/>
    </source>
</evidence>
<dbReference type="SUPFAM" id="SSF48452">
    <property type="entry name" value="TPR-like"/>
    <property type="match status" value="1"/>
</dbReference>
<dbReference type="Pfam" id="PF14559">
    <property type="entry name" value="TPR_19"/>
    <property type="match status" value="1"/>
</dbReference>
<dbReference type="InterPro" id="IPR011990">
    <property type="entry name" value="TPR-like_helical_dom_sf"/>
</dbReference>
<dbReference type="NCBIfam" id="TIGR04390">
    <property type="entry name" value="OMP_YaiO_dom"/>
    <property type="match status" value="1"/>
</dbReference>
<name>A0A941ATG2_9GAMM</name>
<feature type="repeat" description="TPR" evidence="1">
    <location>
        <begin position="106"/>
        <end position="139"/>
    </location>
</feature>
<feature type="signal peptide" evidence="2">
    <location>
        <begin position="1"/>
        <end position="20"/>
    </location>
</feature>
<evidence type="ECO:0000256" key="2">
    <source>
        <dbReference type="SAM" id="SignalP"/>
    </source>
</evidence>
<sequence length="425" mass="46667">MSLVLAAMLQAAALAGSAPAAGAVAQDAAPVEESYESQFQRARALATSGDAAQREQALALYAAMLARSPDNTDVLLARGRTYAWMGRHAEAETDLKAVVERKPDYADAWSALGDLYLWSDRPADAEAAYAHWVELAPDEPAALIARGRAHRAAGDLAGARADFDAAQAHGADAGEVARLQASLIMPSAAPDAMIGGEYRWQLRGGVDRTMFSGNRSDWTDAELSLRRRFSRGSLALETLRAHRFDQSDTAWALDGYASLWSRAYGNARYQRGPSDGILPRDAWRLELFQGVGQGWELSASIDHLRFDSDTEFYGVGVGRYFGNWYARYKLQHVPGAGSGSWSHRVVVRNYYRGDADDYVEVNASTGRSTDLDRNGGLVRDSHYAVGASWMHYFHPQWGFKLGAGYADDAGGYTEQDVSFYLYHRW</sequence>
<reference evidence="4" key="1">
    <citation type="journal article" date="2016" name="Int. J. Syst. Evol. Microbiol.">
        <title>Pseudoxanthomonas helianthi sp. nov., isolated from roots of Jerusalem artichoke (Helianthus tuberosus).</title>
        <authorList>
            <person name="Kittiwongwattana C."/>
            <person name="Thawai C."/>
        </authorList>
    </citation>
    <scope>NUCLEOTIDE SEQUENCE</scope>
    <source>
        <strain evidence="4">110414</strain>
    </source>
</reference>
<reference evidence="4" key="2">
    <citation type="submission" date="2021-03" db="EMBL/GenBank/DDBJ databases">
        <authorList>
            <person name="Cao W."/>
        </authorList>
    </citation>
    <scope>NUCLEOTIDE SEQUENCE</scope>
    <source>
        <strain evidence="4">110414</strain>
    </source>
</reference>
<dbReference type="InterPro" id="IPR019734">
    <property type="entry name" value="TPR_rpt"/>
</dbReference>
<dbReference type="Proteomes" id="UP000673447">
    <property type="component" value="Unassembled WGS sequence"/>
</dbReference>